<evidence type="ECO:0000256" key="5">
    <source>
        <dbReference type="ARBA" id="ARBA00022989"/>
    </source>
</evidence>
<evidence type="ECO:0000259" key="8">
    <source>
        <dbReference type="Pfam" id="PF02308"/>
    </source>
</evidence>
<keyword evidence="5 7" id="KW-1133">Transmembrane helix</keyword>
<name>A0A1I2T9V6_9SPHI</name>
<dbReference type="RefSeq" id="WP_245767999.1">
    <property type="nucleotide sequence ID" value="NZ_FOPP01000001.1"/>
</dbReference>
<evidence type="ECO:0000256" key="2">
    <source>
        <dbReference type="ARBA" id="ARBA00009298"/>
    </source>
</evidence>
<feature type="transmembrane region" description="Helical" evidence="7">
    <location>
        <begin position="74"/>
        <end position="91"/>
    </location>
</feature>
<dbReference type="PRINTS" id="PR01837">
    <property type="entry name" value="MGTCSAPBPROT"/>
</dbReference>
<dbReference type="GO" id="GO:0005886">
    <property type="term" value="C:plasma membrane"/>
    <property type="evidence" value="ECO:0007669"/>
    <property type="project" value="UniProtKB-SubCell"/>
</dbReference>
<keyword evidence="10" id="KW-1185">Reference proteome</keyword>
<feature type="transmembrane region" description="Helical" evidence="7">
    <location>
        <begin position="49"/>
        <end position="68"/>
    </location>
</feature>
<keyword evidence="6 7" id="KW-0472">Membrane</keyword>
<comment type="subcellular location">
    <subcellularLocation>
        <location evidence="1">Cell membrane</location>
        <topology evidence="1">Multi-pass membrane protein</topology>
    </subcellularLocation>
</comment>
<feature type="domain" description="MgtC/SapB/SrpB/YhiD N-terminal" evidence="8">
    <location>
        <begin position="24"/>
        <end position="143"/>
    </location>
</feature>
<keyword evidence="3" id="KW-1003">Cell membrane</keyword>
<dbReference type="PANTHER" id="PTHR33778:SF1">
    <property type="entry name" value="MAGNESIUM TRANSPORTER YHID-RELATED"/>
    <property type="match status" value="1"/>
</dbReference>
<feature type="transmembrane region" description="Helical" evidence="7">
    <location>
        <begin position="127"/>
        <end position="145"/>
    </location>
</feature>
<comment type="similarity">
    <text evidence="2">Belongs to the MgtC/SapB family.</text>
</comment>
<evidence type="ECO:0000256" key="1">
    <source>
        <dbReference type="ARBA" id="ARBA00004651"/>
    </source>
</evidence>
<feature type="transmembrane region" description="Helical" evidence="7">
    <location>
        <begin position="103"/>
        <end position="121"/>
    </location>
</feature>
<proteinExistence type="inferred from homology"/>
<dbReference type="Pfam" id="PF02308">
    <property type="entry name" value="MgtC"/>
    <property type="match status" value="1"/>
</dbReference>
<reference evidence="9 10" key="1">
    <citation type="submission" date="2016-10" db="EMBL/GenBank/DDBJ databases">
        <authorList>
            <person name="de Groot N.N."/>
        </authorList>
    </citation>
    <scope>NUCLEOTIDE SEQUENCE [LARGE SCALE GENOMIC DNA]</scope>
    <source>
        <strain evidence="9 10">DSM 18684</strain>
    </source>
</reference>
<dbReference type="EMBL" id="FOPP01000001">
    <property type="protein sequence ID" value="SFG60869.1"/>
    <property type="molecule type" value="Genomic_DNA"/>
</dbReference>
<protein>
    <submittedName>
        <fullName evidence="9">Putative Mg2+ transporter-C (MgtC) family protein</fullName>
    </submittedName>
</protein>
<evidence type="ECO:0000313" key="9">
    <source>
        <dbReference type="EMBL" id="SFG60869.1"/>
    </source>
</evidence>
<accession>A0A1I2T9V6</accession>
<evidence type="ECO:0000256" key="6">
    <source>
        <dbReference type="ARBA" id="ARBA00023136"/>
    </source>
</evidence>
<dbReference type="InterPro" id="IPR003416">
    <property type="entry name" value="MgtC/SapB/SrpB/YhiD_fam"/>
</dbReference>
<keyword evidence="4 7" id="KW-0812">Transmembrane</keyword>
<dbReference type="AlphaFoldDB" id="A0A1I2T9V6"/>
<dbReference type="InterPro" id="IPR049177">
    <property type="entry name" value="MgtC_SapB_SrpB_YhiD_N"/>
</dbReference>
<evidence type="ECO:0000256" key="4">
    <source>
        <dbReference type="ARBA" id="ARBA00022692"/>
    </source>
</evidence>
<evidence type="ECO:0000256" key="3">
    <source>
        <dbReference type="ARBA" id="ARBA00022475"/>
    </source>
</evidence>
<gene>
    <name evidence="9" type="ORF">SAMN04489864_101239</name>
</gene>
<dbReference type="PANTHER" id="PTHR33778">
    <property type="entry name" value="PROTEIN MGTC"/>
    <property type="match status" value="1"/>
</dbReference>
<evidence type="ECO:0000313" key="10">
    <source>
        <dbReference type="Proteomes" id="UP000199666"/>
    </source>
</evidence>
<sequence>MLLLIQEYLDSAHFITQSEVNKFLMTTLLCGLIGTEREFRGKQAGLKTMIMIGLGSTLFTVLSIKIGLGSQDRIASNIVTGIGFLGAGVIFKEENRVKGLTTACVIWIVAAIGMAVGGGYYVQSIGVTAVVLAALLIFPFVESFVEHHHTQRTYRIVKKYENESLDSYEDYIRTSRLKLHRGKQELADGIITGSWTAVGSPKNHKKFVDKMLRDKKILEFDF</sequence>
<dbReference type="Proteomes" id="UP000199666">
    <property type="component" value="Unassembled WGS sequence"/>
</dbReference>
<evidence type="ECO:0000256" key="7">
    <source>
        <dbReference type="SAM" id="Phobius"/>
    </source>
</evidence>
<dbReference type="STRING" id="414048.SAMN04489864_101239"/>
<organism evidence="9 10">
    <name type="scientific">Pedobacter insulae</name>
    <dbReference type="NCBI Taxonomy" id="414048"/>
    <lineage>
        <taxon>Bacteria</taxon>
        <taxon>Pseudomonadati</taxon>
        <taxon>Bacteroidota</taxon>
        <taxon>Sphingobacteriia</taxon>
        <taxon>Sphingobacteriales</taxon>
        <taxon>Sphingobacteriaceae</taxon>
        <taxon>Pedobacter</taxon>
    </lineage>
</organism>